<evidence type="ECO:0000313" key="1">
    <source>
        <dbReference type="EMBL" id="CAG8738948.1"/>
    </source>
</evidence>
<gene>
    <name evidence="1" type="ORF">GMARGA_LOCUS15170</name>
</gene>
<dbReference type="EMBL" id="CAJVQB010010338">
    <property type="protein sequence ID" value="CAG8738948.1"/>
    <property type="molecule type" value="Genomic_DNA"/>
</dbReference>
<proteinExistence type="predicted"/>
<evidence type="ECO:0000313" key="2">
    <source>
        <dbReference type="Proteomes" id="UP000789901"/>
    </source>
</evidence>
<accession>A0ABN7V984</accession>
<sequence length="45" mass="4954">MDLLKADEKRNALWQASGEDMVPLKNSAMADLLDSVGERFDGSEV</sequence>
<protein>
    <submittedName>
        <fullName evidence="1">4604_t:CDS:1</fullName>
    </submittedName>
</protein>
<organism evidence="1 2">
    <name type="scientific">Gigaspora margarita</name>
    <dbReference type="NCBI Taxonomy" id="4874"/>
    <lineage>
        <taxon>Eukaryota</taxon>
        <taxon>Fungi</taxon>
        <taxon>Fungi incertae sedis</taxon>
        <taxon>Mucoromycota</taxon>
        <taxon>Glomeromycotina</taxon>
        <taxon>Glomeromycetes</taxon>
        <taxon>Diversisporales</taxon>
        <taxon>Gigasporaceae</taxon>
        <taxon>Gigaspora</taxon>
    </lineage>
</organism>
<name>A0ABN7V984_GIGMA</name>
<reference evidence="1 2" key="1">
    <citation type="submission" date="2021-06" db="EMBL/GenBank/DDBJ databases">
        <authorList>
            <person name="Kallberg Y."/>
            <person name="Tangrot J."/>
            <person name="Rosling A."/>
        </authorList>
    </citation>
    <scope>NUCLEOTIDE SEQUENCE [LARGE SCALE GENOMIC DNA]</scope>
    <source>
        <strain evidence="1 2">120-4 pot B 10/14</strain>
    </source>
</reference>
<keyword evidence="2" id="KW-1185">Reference proteome</keyword>
<dbReference type="Proteomes" id="UP000789901">
    <property type="component" value="Unassembled WGS sequence"/>
</dbReference>
<comment type="caution">
    <text evidence="1">The sequence shown here is derived from an EMBL/GenBank/DDBJ whole genome shotgun (WGS) entry which is preliminary data.</text>
</comment>